<keyword evidence="2" id="KW-1185">Reference proteome</keyword>
<comment type="caution">
    <text evidence="1">The sequence shown here is derived from an EMBL/GenBank/DDBJ whole genome shotgun (WGS) entry which is preliminary data.</text>
</comment>
<evidence type="ECO:0000313" key="1">
    <source>
        <dbReference type="EMBL" id="KAG6385480.1"/>
    </source>
</evidence>
<dbReference type="EMBL" id="PNBA02000022">
    <property type="protein sequence ID" value="KAG6385480.1"/>
    <property type="molecule type" value="Genomic_DNA"/>
</dbReference>
<name>A0A8X8VZX3_SALSN</name>
<reference evidence="1" key="1">
    <citation type="submission" date="2018-01" db="EMBL/GenBank/DDBJ databases">
        <authorList>
            <person name="Mao J.F."/>
        </authorList>
    </citation>
    <scope>NUCLEOTIDE SEQUENCE</scope>
    <source>
        <strain evidence="1">Huo1</strain>
        <tissue evidence="1">Leaf</tissue>
    </source>
</reference>
<proteinExistence type="predicted"/>
<gene>
    <name evidence="1" type="ORF">SASPL_154315</name>
</gene>
<reference evidence="1" key="2">
    <citation type="submission" date="2020-08" db="EMBL/GenBank/DDBJ databases">
        <title>Plant Genome Project.</title>
        <authorList>
            <person name="Zhang R.-G."/>
        </authorList>
    </citation>
    <scope>NUCLEOTIDE SEQUENCE</scope>
    <source>
        <strain evidence="1">Huo1</strain>
        <tissue evidence="1">Leaf</tissue>
    </source>
</reference>
<organism evidence="1">
    <name type="scientific">Salvia splendens</name>
    <name type="common">Scarlet sage</name>
    <dbReference type="NCBI Taxonomy" id="180675"/>
    <lineage>
        <taxon>Eukaryota</taxon>
        <taxon>Viridiplantae</taxon>
        <taxon>Streptophyta</taxon>
        <taxon>Embryophyta</taxon>
        <taxon>Tracheophyta</taxon>
        <taxon>Spermatophyta</taxon>
        <taxon>Magnoliopsida</taxon>
        <taxon>eudicotyledons</taxon>
        <taxon>Gunneridae</taxon>
        <taxon>Pentapetalae</taxon>
        <taxon>asterids</taxon>
        <taxon>lamiids</taxon>
        <taxon>Lamiales</taxon>
        <taxon>Lamiaceae</taxon>
        <taxon>Nepetoideae</taxon>
        <taxon>Mentheae</taxon>
        <taxon>Salviinae</taxon>
        <taxon>Salvia</taxon>
        <taxon>Salvia subgen. Calosphace</taxon>
        <taxon>core Calosphace</taxon>
    </lineage>
</organism>
<dbReference type="AlphaFoldDB" id="A0A8X8VZX3"/>
<sequence>MNVSIGVRRNTGKKIESVKTKLAKIFQEKENYTFVPNSQPATNPFKEKSTSSIELKKVHGLDIQRKKNDIVSKLMVDDDEDGEKWDSLKINLGYERVAKMIYIAQIFLVKKIVA</sequence>
<accession>A0A8X8VZX3</accession>
<dbReference type="Proteomes" id="UP000298416">
    <property type="component" value="Unassembled WGS sequence"/>
</dbReference>
<protein>
    <submittedName>
        <fullName evidence="1">Uncharacterized protein</fullName>
    </submittedName>
</protein>
<evidence type="ECO:0000313" key="2">
    <source>
        <dbReference type="Proteomes" id="UP000298416"/>
    </source>
</evidence>